<dbReference type="OrthoDB" id="7224786at2"/>
<sequence>MLPPLMHPQARPTSTPKGASPWRLALLPVLLLGVGTAMAMTACRAEPGQGAEAAQAEEAEPLVSPQARLYAYFVVNGMARNALLSRRLGATDMPTLLKVDNAARHALENAINHDMAPSENMQVDKALSRYLAEIPPGSTPMEAYPTAPRPQHPSKGGRALSPSRR</sequence>
<organism evidence="2 3">
    <name type="scientific">Formicincola oecophyllae</name>
    <dbReference type="NCBI Taxonomy" id="2558361"/>
    <lineage>
        <taxon>Bacteria</taxon>
        <taxon>Pseudomonadati</taxon>
        <taxon>Pseudomonadota</taxon>
        <taxon>Alphaproteobacteria</taxon>
        <taxon>Acetobacterales</taxon>
        <taxon>Acetobacteraceae</taxon>
        <taxon>Formicincola</taxon>
    </lineage>
</organism>
<evidence type="ECO:0000256" key="1">
    <source>
        <dbReference type="SAM" id="MobiDB-lite"/>
    </source>
</evidence>
<accession>A0A4Y6U9N9</accession>
<evidence type="ECO:0000313" key="3">
    <source>
        <dbReference type="Proteomes" id="UP000318709"/>
    </source>
</evidence>
<protein>
    <submittedName>
        <fullName evidence="2">Uncharacterized protein</fullName>
    </submittedName>
</protein>
<dbReference type="AlphaFoldDB" id="A0A4Y6U9N9"/>
<dbReference type="KEGG" id="swf:E3E12_08340"/>
<proteinExistence type="predicted"/>
<dbReference type="EMBL" id="CP038231">
    <property type="protein sequence ID" value="QDH14193.2"/>
    <property type="molecule type" value="Genomic_DNA"/>
</dbReference>
<name>A0A4Y6U9N9_9PROT</name>
<dbReference type="RefSeq" id="WP_149498288.1">
    <property type="nucleotide sequence ID" value="NZ_CP038231.1"/>
</dbReference>
<reference evidence="2 3" key="1">
    <citation type="submission" date="2019-03" db="EMBL/GenBank/DDBJ databases">
        <title>The complete genome sequence of Swingsia_sp. F3b2 LMG30590(T).</title>
        <authorList>
            <person name="Chua K.-O."/>
            <person name="Chan K.-G."/>
            <person name="See-Too W.-S."/>
        </authorList>
    </citation>
    <scope>NUCLEOTIDE SEQUENCE [LARGE SCALE GENOMIC DNA]</scope>
    <source>
        <strain evidence="2 3">F3b2</strain>
    </source>
</reference>
<feature type="region of interest" description="Disordered" evidence="1">
    <location>
        <begin position="134"/>
        <end position="165"/>
    </location>
</feature>
<evidence type="ECO:0000313" key="2">
    <source>
        <dbReference type="EMBL" id="QDH14193.2"/>
    </source>
</evidence>
<keyword evidence="3" id="KW-1185">Reference proteome</keyword>
<gene>
    <name evidence="2" type="ORF">E3E12_08340</name>
</gene>
<dbReference type="Proteomes" id="UP000318709">
    <property type="component" value="Chromosome"/>
</dbReference>